<protein>
    <submittedName>
        <fullName evidence="5">Homocysteine S-methyltransferase</fullName>
    </submittedName>
</protein>
<organism evidence="5 6">
    <name type="scientific">Tersicoccus solisilvae</name>
    <dbReference type="NCBI Taxonomy" id="1882339"/>
    <lineage>
        <taxon>Bacteria</taxon>
        <taxon>Bacillati</taxon>
        <taxon>Actinomycetota</taxon>
        <taxon>Actinomycetes</taxon>
        <taxon>Micrococcales</taxon>
        <taxon>Micrococcaceae</taxon>
        <taxon>Tersicoccus</taxon>
    </lineage>
</organism>
<sequence>MATTTVLDPERRYVTDGGMETDLIFHHGVDLPEFAAFPLVEDAPGRELLTAYYLGYADVAGRAGAGLLLESPTWRANPDWGARLGYDAPALDRANRAAIAFLRRLADRLRDRVPAVLVNGMVGPRYDGYHPNAAMSADEATAYHGPQLASFAAAGVDLVTAYTLGSVAEAQGIVEAARDEALPVGISFTVETDGTLPDGTPLGAAVQRLDAVAAPDHYLVNCAHPDHIARGIPADAPWRHRVAGTRVNASRLSHADLDEAEALDDGDPAELAADHRRLAARLPGLRILGGCCGTDVRHVAALWGQ</sequence>
<accession>A0ABQ1NMV8</accession>
<keyword evidence="3" id="KW-0862">Zinc</keyword>
<dbReference type="SUPFAM" id="SSF82282">
    <property type="entry name" value="Homocysteine S-methyltransferase"/>
    <property type="match status" value="1"/>
</dbReference>
<reference evidence="6" key="1">
    <citation type="journal article" date="2019" name="Int. J. Syst. Evol. Microbiol.">
        <title>The Global Catalogue of Microorganisms (GCM) 10K type strain sequencing project: providing services to taxonomists for standard genome sequencing and annotation.</title>
        <authorList>
            <consortium name="The Broad Institute Genomics Platform"/>
            <consortium name="The Broad Institute Genome Sequencing Center for Infectious Disease"/>
            <person name="Wu L."/>
            <person name="Ma J."/>
        </authorList>
    </citation>
    <scope>NUCLEOTIDE SEQUENCE [LARGE SCALE GENOMIC DNA]</scope>
    <source>
        <strain evidence="6">CGMCC 1.15480</strain>
    </source>
</reference>
<dbReference type="EMBL" id="BMJI01000001">
    <property type="protein sequence ID" value="GGC79334.1"/>
    <property type="molecule type" value="Genomic_DNA"/>
</dbReference>
<keyword evidence="6" id="KW-1185">Reference proteome</keyword>
<proteinExistence type="predicted"/>
<feature type="binding site" evidence="3">
    <location>
        <position position="222"/>
    </location>
    <ligand>
        <name>Zn(2+)</name>
        <dbReference type="ChEBI" id="CHEBI:29105"/>
    </ligand>
</feature>
<dbReference type="PANTHER" id="PTHR11103:SF18">
    <property type="entry name" value="SLR1189 PROTEIN"/>
    <property type="match status" value="1"/>
</dbReference>
<feature type="binding site" evidence="3">
    <location>
        <position position="291"/>
    </location>
    <ligand>
        <name>Zn(2+)</name>
        <dbReference type="ChEBI" id="CHEBI:29105"/>
    </ligand>
</feature>
<gene>
    <name evidence="5" type="ORF">GCM10011512_02470</name>
</gene>
<comment type="caution">
    <text evidence="5">The sequence shown here is derived from an EMBL/GenBank/DDBJ whole genome shotgun (WGS) entry which is preliminary data.</text>
</comment>
<feature type="domain" description="Hcy-binding" evidence="4">
    <location>
        <begin position="1"/>
        <end position="305"/>
    </location>
</feature>
<dbReference type="PANTHER" id="PTHR11103">
    <property type="entry name" value="SLR1189 PROTEIN"/>
    <property type="match status" value="1"/>
</dbReference>
<comment type="cofactor">
    <cofactor evidence="3">
        <name>Zn(2+)</name>
        <dbReference type="ChEBI" id="CHEBI:29105"/>
    </cofactor>
</comment>
<dbReference type="PROSITE" id="PS50970">
    <property type="entry name" value="HCY"/>
    <property type="match status" value="1"/>
</dbReference>
<evidence type="ECO:0000259" key="4">
    <source>
        <dbReference type="PROSITE" id="PS50970"/>
    </source>
</evidence>
<keyword evidence="2 3" id="KW-0808">Transferase</keyword>
<dbReference type="Proteomes" id="UP000597761">
    <property type="component" value="Unassembled WGS sequence"/>
</dbReference>
<evidence type="ECO:0000256" key="3">
    <source>
        <dbReference type="PROSITE-ProRule" id="PRU00333"/>
    </source>
</evidence>
<dbReference type="InterPro" id="IPR003726">
    <property type="entry name" value="HCY_dom"/>
</dbReference>
<dbReference type="Pfam" id="PF02574">
    <property type="entry name" value="S-methyl_trans"/>
    <property type="match status" value="1"/>
</dbReference>
<evidence type="ECO:0000256" key="1">
    <source>
        <dbReference type="ARBA" id="ARBA00022603"/>
    </source>
</evidence>
<dbReference type="InterPro" id="IPR036589">
    <property type="entry name" value="HCY_dom_sf"/>
</dbReference>
<name>A0ABQ1NMV8_9MICC</name>
<evidence type="ECO:0000313" key="5">
    <source>
        <dbReference type="EMBL" id="GGC79334.1"/>
    </source>
</evidence>
<keyword evidence="3" id="KW-0479">Metal-binding</keyword>
<evidence type="ECO:0000313" key="6">
    <source>
        <dbReference type="Proteomes" id="UP000597761"/>
    </source>
</evidence>
<feature type="binding site" evidence="3">
    <location>
        <position position="292"/>
    </location>
    <ligand>
        <name>Zn(2+)</name>
        <dbReference type="ChEBI" id="CHEBI:29105"/>
    </ligand>
</feature>
<dbReference type="Gene3D" id="3.20.20.330">
    <property type="entry name" value="Homocysteine-binding-like domain"/>
    <property type="match status" value="1"/>
</dbReference>
<keyword evidence="1 3" id="KW-0489">Methyltransferase</keyword>
<evidence type="ECO:0000256" key="2">
    <source>
        <dbReference type="ARBA" id="ARBA00022679"/>
    </source>
</evidence>
<dbReference type="RefSeq" id="WP_188665104.1">
    <property type="nucleotide sequence ID" value="NZ_BMJI01000001.1"/>
</dbReference>